<sequence>MVSSDSAYGSSAEDGQTPSTFPYNEDLMQKTILVGDSGVGKTSLLVQFDQGKFITGSFSATVGIGFTVILCDSLFFFTDPVYDRAPPVADESAIGAVDPLQLFGEDVSLKR</sequence>
<dbReference type="EMBL" id="CAWUFR010000064">
    <property type="protein sequence ID" value="CAK6963283.1"/>
    <property type="molecule type" value="Genomic_DNA"/>
</dbReference>
<keyword evidence="1" id="KW-0547">Nucleotide-binding</keyword>
<name>A0AAV1NVJ8_SCOSC</name>
<feature type="compositionally biased region" description="Polar residues" evidence="2">
    <location>
        <begin position="1"/>
        <end position="22"/>
    </location>
</feature>
<reference evidence="3 4" key="1">
    <citation type="submission" date="2024-01" db="EMBL/GenBank/DDBJ databases">
        <authorList>
            <person name="Alioto T."/>
            <person name="Alioto T."/>
            <person name="Gomez Garrido J."/>
        </authorList>
    </citation>
    <scope>NUCLEOTIDE SEQUENCE [LARGE SCALE GENOMIC DNA]</scope>
</reference>
<evidence type="ECO:0000256" key="2">
    <source>
        <dbReference type="SAM" id="MobiDB-lite"/>
    </source>
</evidence>
<evidence type="ECO:0000313" key="4">
    <source>
        <dbReference type="Proteomes" id="UP001314229"/>
    </source>
</evidence>
<feature type="region of interest" description="Disordered" evidence="2">
    <location>
        <begin position="1"/>
        <end position="23"/>
    </location>
</feature>
<evidence type="ECO:0000313" key="3">
    <source>
        <dbReference type="EMBL" id="CAK6963283.1"/>
    </source>
</evidence>
<dbReference type="AlphaFoldDB" id="A0AAV1NVJ8"/>
<protein>
    <submittedName>
        <fullName evidence="3">Uncharacterized protein LOC120440020</fullName>
    </submittedName>
</protein>
<dbReference type="GO" id="GO:0005525">
    <property type="term" value="F:GTP binding"/>
    <property type="evidence" value="ECO:0007669"/>
    <property type="project" value="InterPro"/>
</dbReference>
<proteinExistence type="predicted"/>
<dbReference type="Pfam" id="PF00071">
    <property type="entry name" value="Ras"/>
    <property type="match status" value="1"/>
</dbReference>
<dbReference type="Proteomes" id="UP001314229">
    <property type="component" value="Unassembled WGS sequence"/>
</dbReference>
<dbReference type="InterPro" id="IPR001806">
    <property type="entry name" value="Small_GTPase"/>
</dbReference>
<accession>A0AAV1NVJ8</accession>
<dbReference type="InterPro" id="IPR027417">
    <property type="entry name" value="P-loop_NTPase"/>
</dbReference>
<keyword evidence="4" id="KW-1185">Reference proteome</keyword>
<dbReference type="Gene3D" id="3.40.50.300">
    <property type="entry name" value="P-loop containing nucleotide triphosphate hydrolases"/>
    <property type="match status" value="1"/>
</dbReference>
<evidence type="ECO:0000256" key="1">
    <source>
        <dbReference type="ARBA" id="ARBA00022741"/>
    </source>
</evidence>
<dbReference type="PRINTS" id="PR00449">
    <property type="entry name" value="RASTRNSFRMNG"/>
</dbReference>
<organism evidence="3 4">
    <name type="scientific">Scomber scombrus</name>
    <name type="common">Atlantic mackerel</name>
    <name type="synonym">Scomber vernalis</name>
    <dbReference type="NCBI Taxonomy" id="13677"/>
    <lineage>
        <taxon>Eukaryota</taxon>
        <taxon>Metazoa</taxon>
        <taxon>Chordata</taxon>
        <taxon>Craniata</taxon>
        <taxon>Vertebrata</taxon>
        <taxon>Euteleostomi</taxon>
        <taxon>Actinopterygii</taxon>
        <taxon>Neopterygii</taxon>
        <taxon>Teleostei</taxon>
        <taxon>Neoteleostei</taxon>
        <taxon>Acanthomorphata</taxon>
        <taxon>Pelagiaria</taxon>
        <taxon>Scombriformes</taxon>
        <taxon>Scombridae</taxon>
        <taxon>Scomber</taxon>
    </lineage>
</organism>
<comment type="caution">
    <text evidence="3">The sequence shown here is derived from an EMBL/GenBank/DDBJ whole genome shotgun (WGS) entry which is preliminary data.</text>
</comment>
<gene>
    <name evidence="3" type="ORF">FSCOSCO3_A021733</name>
</gene>
<dbReference type="SUPFAM" id="SSF52540">
    <property type="entry name" value="P-loop containing nucleoside triphosphate hydrolases"/>
    <property type="match status" value="1"/>
</dbReference>
<dbReference type="GO" id="GO:0003924">
    <property type="term" value="F:GTPase activity"/>
    <property type="evidence" value="ECO:0007669"/>
    <property type="project" value="InterPro"/>
</dbReference>